<evidence type="ECO:0000256" key="3">
    <source>
        <dbReference type="SAM" id="SignalP"/>
    </source>
</evidence>
<evidence type="ECO:0000256" key="2">
    <source>
        <dbReference type="ARBA" id="ARBA00023157"/>
    </source>
</evidence>
<keyword evidence="2" id="KW-1015">Disulfide bond</keyword>
<dbReference type="AlphaFoldDB" id="A0A8H7HJJ6"/>
<feature type="signal peptide" evidence="3">
    <location>
        <begin position="1"/>
        <end position="18"/>
    </location>
</feature>
<dbReference type="SMART" id="SM01110">
    <property type="entry name" value="Cutinase"/>
    <property type="match status" value="2"/>
</dbReference>
<proteinExistence type="predicted"/>
<reference evidence="4" key="1">
    <citation type="submission" date="2020-09" db="EMBL/GenBank/DDBJ databases">
        <title>Comparative genome analyses of four rice-infecting Rhizoctonia solani isolates reveal extensive enrichment of homogalacturonan modification genes.</title>
        <authorList>
            <person name="Lee D.-Y."/>
            <person name="Jeon J."/>
            <person name="Kim K.-T."/>
            <person name="Cheong K."/>
            <person name="Song H."/>
            <person name="Choi G."/>
            <person name="Ko J."/>
            <person name="Opiyo S.O."/>
            <person name="Zuo S."/>
            <person name="Madhav S."/>
            <person name="Lee Y.-H."/>
            <person name="Wang G.-L."/>
        </authorList>
    </citation>
    <scope>NUCLEOTIDE SEQUENCE</scope>
    <source>
        <strain evidence="4">AG1-IA WGL</strain>
    </source>
</reference>
<sequence length="429" mass="44944">MVSKHLAVTALFLGVVLGAPAQTRHSCSNVQLVHAAGTTENGLGLVGAPLAEALASAIPGTTSYAIPYNTGPEYFETVKEGARNTEAYLAEQSTLCPNQHFVLSGYSKGAMVMHKTDLPDGIKSKILTVLVFGDPYREFGRANTWPINSPSVNSSPREGSTSAQNVASFCNKGDEFCDPAGASLGPHLAYRDDGRGRIEGCVRDDVNVKVTPDDALETRQPVSGEDRTSLFFTTIVLSAPADLTSRQSSDCSAVQLVHAAGTGEVGLGIVGTPLASALASAIPGTTSYSVSYSTIAEYVVTVQAGASTTANYLSTQSSRCPNQKFILSGYSKGAMVVHGTELDDSVKSKIMSVLVFGDPLRSMQIATWPIDSPSVNLTPKDGKAGTQNVASFCNDGDMFCDPPGTLIPHLMYPMDGSIEAAAKFAKANA</sequence>
<dbReference type="Pfam" id="PF01083">
    <property type="entry name" value="Cutinase"/>
    <property type="match status" value="2"/>
</dbReference>
<dbReference type="Proteomes" id="UP000602905">
    <property type="component" value="Unassembled WGS sequence"/>
</dbReference>
<dbReference type="EMBL" id="JACYCD010000576">
    <property type="protein sequence ID" value="KAF8691026.1"/>
    <property type="molecule type" value="Genomic_DNA"/>
</dbReference>
<keyword evidence="1" id="KW-0378">Hydrolase</keyword>
<dbReference type="PANTHER" id="PTHR33630:SF9">
    <property type="entry name" value="CUTINASE 4"/>
    <property type="match status" value="1"/>
</dbReference>
<accession>A0A8H7HJJ6</accession>
<dbReference type="Gene3D" id="3.40.50.1820">
    <property type="entry name" value="alpha/beta hydrolase"/>
    <property type="match status" value="2"/>
</dbReference>
<dbReference type="InterPro" id="IPR000675">
    <property type="entry name" value="Cutinase/axe"/>
</dbReference>
<name>A0A8H7HJJ6_9AGAM</name>
<dbReference type="GO" id="GO:0052689">
    <property type="term" value="F:carboxylic ester hydrolase activity"/>
    <property type="evidence" value="ECO:0007669"/>
    <property type="project" value="UniProtKB-ARBA"/>
</dbReference>
<keyword evidence="3" id="KW-0732">Signal</keyword>
<feature type="non-terminal residue" evidence="4">
    <location>
        <position position="1"/>
    </location>
</feature>
<feature type="chain" id="PRO_5034317036" evidence="3">
    <location>
        <begin position="19"/>
        <end position="429"/>
    </location>
</feature>
<dbReference type="InterPro" id="IPR029058">
    <property type="entry name" value="AB_hydrolase_fold"/>
</dbReference>
<gene>
    <name evidence="4" type="ORF">RHS03_08867</name>
</gene>
<dbReference type="OrthoDB" id="2586582at2759"/>
<comment type="caution">
    <text evidence="4">The sequence shown here is derived from an EMBL/GenBank/DDBJ whole genome shotgun (WGS) entry which is preliminary data.</text>
</comment>
<evidence type="ECO:0000313" key="4">
    <source>
        <dbReference type="EMBL" id="KAF8691026.1"/>
    </source>
</evidence>
<evidence type="ECO:0000256" key="1">
    <source>
        <dbReference type="ARBA" id="ARBA00022801"/>
    </source>
</evidence>
<organism evidence="4 5">
    <name type="scientific">Rhizoctonia solani</name>
    <dbReference type="NCBI Taxonomy" id="456999"/>
    <lineage>
        <taxon>Eukaryota</taxon>
        <taxon>Fungi</taxon>
        <taxon>Dikarya</taxon>
        <taxon>Basidiomycota</taxon>
        <taxon>Agaricomycotina</taxon>
        <taxon>Agaricomycetes</taxon>
        <taxon>Cantharellales</taxon>
        <taxon>Ceratobasidiaceae</taxon>
        <taxon>Rhizoctonia</taxon>
    </lineage>
</organism>
<protein>
    <submittedName>
        <fullName evidence="4">Cutinase</fullName>
    </submittedName>
</protein>
<evidence type="ECO:0000313" key="5">
    <source>
        <dbReference type="Proteomes" id="UP000602905"/>
    </source>
</evidence>
<dbReference type="PANTHER" id="PTHR33630">
    <property type="entry name" value="CUTINASE RV1984C-RELATED-RELATED"/>
    <property type="match status" value="1"/>
</dbReference>
<dbReference type="SUPFAM" id="SSF53474">
    <property type="entry name" value="alpha/beta-Hydrolases"/>
    <property type="match status" value="2"/>
</dbReference>